<gene>
    <name evidence="6" type="ORF">MKW98_005668</name>
</gene>
<keyword evidence="7" id="KW-1185">Reference proteome</keyword>
<evidence type="ECO:0000313" key="6">
    <source>
        <dbReference type="EMBL" id="KAI3920842.1"/>
    </source>
</evidence>
<dbReference type="Gene3D" id="1.25.40.90">
    <property type="match status" value="1"/>
</dbReference>
<feature type="domain" description="ENTH" evidence="5">
    <location>
        <begin position="59"/>
        <end position="118"/>
    </location>
</feature>
<comment type="subcellular location">
    <subcellularLocation>
        <location evidence="1">Cytoplasmic vesicle</location>
        <location evidence="1">Clathrin-coated vesicle</location>
    </subcellularLocation>
    <subcellularLocation>
        <location evidence="2">Golgi apparatus</location>
    </subcellularLocation>
</comment>
<organism evidence="6 7">
    <name type="scientific">Papaver atlanticum</name>
    <dbReference type="NCBI Taxonomy" id="357466"/>
    <lineage>
        <taxon>Eukaryota</taxon>
        <taxon>Viridiplantae</taxon>
        <taxon>Streptophyta</taxon>
        <taxon>Embryophyta</taxon>
        <taxon>Tracheophyta</taxon>
        <taxon>Spermatophyta</taxon>
        <taxon>Magnoliopsida</taxon>
        <taxon>Ranunculales</taxon>
        <taxon>Papaveraceae</taxon>
        <taxon>Papaveroideae</taxon>
        <taxon>Papaver</taxon>
    </lineage>
</organism>
<evidence type="ECO:0000256" key="4">
    <source>
        <dbReference type="ARBA" id="ARBA00023329"/>
    </source>
</evidence>
<reference evidence="6" key="1">
    <citation type="submission" date="2022-04" db="EMBL/GenBank/DDBJ databases">
        <title>A functionally conserved STORR gene fusion in Papaver species that diverged 16.8 million years ago.</title>
        <authorList>
            <person name="Catania T."/>
        </authorList>
    </citation>
    <scope>NUCLEOTIDE SEQUENCE</scope>
    <source>
        <strain evidence="6">S-188037</strain>
    </source>
</reference>
<proteinExistence type="predicted"/>
<protein>
    <recommendedName>
        <fullName evidence="5">ENTH domain-containing protein</fullName>
    </recommendedName>
</protein>
<dbReference type="GO" id="GO:0030136">
    <property type="term" value="C:clathrin-coated vesicle"/>
    <property type="evidence" value="ECO:0007669"/>
    <property type="project" value="UniProtKB-SubCell"/>
</dbReference>
<evidence type="ECO:0000313" key="7">
    <source>
        <dbReference type="Proteomes" id="UP001202328"/>
    </source>
</evidence>
<name>A0AAD4SSG5_9MAGN</name>
<evidence type="ECO:0000256" key="1">
    <source>
        <dbReference type="ARBA" id="ARBA00004132"/>
    </source>
</evidence>
<dbReference type="Proteomes" id="UP001202328">
    <property type="component" value="Unassembled WGS sequence"/>
</dbReference>
<dbReference type="PROSITE" id="PS50942">
    <property type="entry name" value="ENTH"/>
    <property type="match status" value="1"/>
</dbReference>
<comment type="caution">
    <text evidence="6">The sequence shown here is derived from an EMBL/GenBank/DDBJ whole genome shotgun (WGS) entry which is preliminary data.</text>
</comment>
<dbReference type="AlphaFoldDB" id="A0AAD4SSG5"/>
<dbReference type="EMBL" id="JAJJMB010008785">
    <property type="protein sequence ID" value="KAI3920842.1"/>
    <property type="molecule type" value="Genomic_DNA"/>
</dbReference>
<evidence type="ECO:0000256" key="3">
    <source>
        <dbReference type="ARBA" id="ARBA00023034"/>
    </source>
</evidence>
<evidence type="ECO:0000256" key="2">
    <source>
        <dbReference type="ARBA" id="ARBA00004555"/>
    </source>
</evidence>
<keyword evidence="3" id="KW-0333">Golgi apparatus</keyword>
<dbReference type="InterPro" id="IPR013809">
    <property type="entry name" value="ENTH"/>
</dbReference>
<dbReference type="GO" id="GO:0005794">
    <property type="term" value="C:Golgi apparatus"/>
    <property type="evidence" value="ECO:0007669"/>
    <property type="project" value="UniProtKB-SubCell"/>
</dbReference>
<dbReference type="InterPro" id="IPR008942">
    <property type="entry name" value="ENTH_VHS"/>
</dbReference>
<keyword evidence="4" id="KW-0968">Cytoplasmic vesicle</keyword>
<evidence type="ECO:0000259" key="5">
    <source>
        <dbReference type="PROSITE" id="PS50942"/>
    </source>
</evidence>
<accession>A0AAD4SSG5</accession>
<sequence length="118" mass="13430">MGSSSPWKRNNASRFSFQETVVVFVRFCNRWSCHFVYLLLNLARTKLAYQDSTTVGLAKVNSDYKELDIAIVRATNYVERPSKEIHIRAIFVAVSATRPVPVLHTASMLYPGVLQRHA</sequence>